<dbReference type="GO" id="GO:0000049">
    <property type="term" value="F:tRNA binding"/>
    <property type="evidence" value="ECO:0007669"/>
    <property type="project" value="UniProtKB-KW"/>
</dbReference>
<evidence type="ECO:0000259" key="13">
    <source>
        <dbReference type="PROSITE" id="PS50860"/>
    </source>
</evidence>
<feature type="binding site" evidence="11">
    <location>
        <position position="603"/>
    </location>
    <ligand>
        <name>Zn(2+)</name>
        <dbReference type="ChEBI" id="CHEBI:29105"/>
    </ligand>
</feature>
<comment type="function">
    <text evidence="11">Catalyzes the attachment of alanine to tRNA(Ala) in a two-step reaction: alanine is first activated by ATP to form Ala-AMP and then transferred to the acceptor end of tRNA(Ala). Also edits incorrectly charged Ser-tRNA(Ala) and Gly-tRNA(Ala) via its editing domain.</text>
</comment>
<accession>I0IDL8</accession>
<evidence type="ECO:0000256" key="1">
    <source>
        <dbReference type="ARBA" id="ARBA00008226"/>
    </source>
</evidence>
<dbReference type="PANTHER" id="PTHR11777">
    <property type="entry name" value="ALANYL-TRNA SYNTHETASE"/>
    <property type="match status" value="1"/>
</dbReference>
<dbReference type="KEGG" id="phm:PSMK_11970"/>
<evidence type="ECO:0000256" key="4">
    <source>
        <dbReference type="ARBA" id="ARBA00022723"/>
    </source>
</evidence>
<feature type="domain" description="Alanyl-transfer RNA synthetases family profile" evidence="13">
    <location>
        <begin position="4"/>
        <end position="761"/>
    </location>
</feature>
<evidence type="ECO:0000256" key="7">
    <source>
        <dbReference type="ARBA" id="ARBA00022840"/>
    </source>
</evidence>
<dbReference type="Pfam" id="PF02272">
    <property type="entry name" value="DHHA1"/>
    <property type="match status" value="1"/>
</dbReference>
<dbReference type="EC" id="6.1.1.7" evidence="11"/>
<evidence type="ECO:0000313" key="15">
    <source>
        <dbReference type="Proteomes" id="UP000007881"/>
    </source>
</evidence>
<dbReference type="InterPro" id="IPR018164">
    <property type="entry name" value="Ala-tRNA-synth_IIc_N"/>
</dbReference>
<dbReference type="SUPFAM" id="SSF55186">
    <property type="entry name" value="ThrRS/AlaRS common domain"/>
    <property type="match status" value="1"/>
</dbReference>
<keyword evidence="11" id="KW-0963">Cytoplasm</keyword>
<dbReference type="GO" id="GO:0002161">
    <property type="term" value="F:aminoacyl-tRNA deacylase activity"/>
    <property type="evidence" value="ECO:0007669"/>
    <property type="project" value="TreeGrafter"/>
</dbReference>
<dbReference type="InterPro" id="IPR003156">
    <property type="entry name" value="DHHA1_dom"/>
</dbReference>
<comment type="similarity">
    <text evidence="1 11">Belongs to the class-II aminoacyl-tRNA synthetase family.</text>
</comment>
<evidence type="ECO:0000256" key="12">
    <source>
        <dbReference type="SAM" id="MobiDB-lite"/>
    </source>
</evidence>
<dbReference type="GO" id="GO:0005737">
    <property type="term" value="C:cytoplasm"/>
    <property type="evidence" value="ECO:0007669"/>
    <property type="project" value="UniProtKB-SubCell"/>
</dbReference>
<dbReference type="EMBL" id="AP012338">
    <property type="protein sequence ID" value="BAM03356.1"/>
    <property type="molecule type" value="Genomic_DNA"/>
</dbReference>
<dbReference type="STRING" id="1142394.PSMK_11970"/>
<dbReference type="InterPro" id="IPR012947">
    <property type="entry name" value="tRNA_SAD"/>
</dbReference>
<dbReference type="PRINTS" id="PR00980">
    <property type="entry name" value="TRNASYNTHALA"/>
</dbReference>
<evidence type="ECO:0000256" key="2">
    <source>
        <dbReference type="ARBA" id="ARBA00022555"/>
    </source>
</evidence>
<dbReference type="Gene3D" id="3.30.980.10">
    <property type="entry name" value="Threonyl-trna Synthetase, Chain A, domain 2"/>
    <property type="match status" value="1"/>
</dbReference>
<keyword evidence="5 11" id="KW-0547">Nucleotide-binding</keyword>
<feature type="binding site" evidence="11">
    <location>
        <position position="718"/>
    </location>
    <ligand>
        <name>Zn(2+)</name>
        <dbReference type="ChEBI" id="CHEBI:29105"/>
    </ligand>
</feature>
<dbReference type="Gene3D" id="2.40.30.130">
    <property type="match status" value="1"/>
</dbReference>
<dbReference type="PATRIC" id="fig|1142394.8.peg.1235"/>
<dbReference type="SUPFAM" id="SSF55681">
    <property type="entry name" value="Class II aaRS and biotin synthetases"/>
    <property type="match status" value="1"/>
</dbReference>
<dbReference type="InterPro" id="IPR018165">
    <property type="entry name" value="Ala-tRNA-synth_IIc_core"/>
</dbReference>
<dbReference type="GO" id="GO:0005524">
    <property type="term" value="F:ATP binding"/>
    <property type="evidence" value="ECO:0007669"/>
    <property type="project" value="UniProtKB-UniRule"/>
</dbReference>
<evidence type="ECO:0000256" key="11">
    <source>
        <dbReference type="HAMAP-Rule" id="MF_00036"/>
    </source>
</evidence>
<evidence type="ECO:0000313" key="14">
    <source>
        <dbReference type="EMBL" id="BAM03356.1"/>
    </source>
</evidence>
<dbReference type="Pfam" id="PF07973">
    <property type="entry name" value="tRNA_SAD"/>
    <property type="match status" value="1"/>
</dbReference>
<evidence type="ECO:0000256" key="10">
    <source>
        <dbReference type="ARBA" id="ARBA00023146"/>
    </source>
</evidence>
<dbReference type="SUPFAM" id="SSF50447">
    <property type="entry name" value="Translation proteins"/>
    <property type="match status" value="1"/>
</dbReference>
<dbReference type="Gene3D" id="3.10.310.40">
    <property type="match status" value="1"/>
</dbReference>
<comment type="subcellular location">
    <subcellularLocation>
        <location evidence="11">Cytoplasm</location>
    </subcellularLocation>
</comment>
<dbReference type="SUPFAM" id="SSF101353">
    <property type="entry name" value="Putative anticodon-binding domain of alanyl-tRNA synthetase (AlaRS)"/>
    <property type="match status" value="1"/>
</dbReference>
<dbReference type="InterPro" id="IPR018162">
    <property type="entry name" value="Ala-tRNA-ligase_IIc_anticod-bd"/>
</dbReference>
<evidence type="ECO:0000256" key="3">
    <source>
        <dbReference type="ARBA" id="ARBA00022598"/>
    </source>
</evidence>
<keyword evidence="15" id="KW-1185">Reference proteome</keyword>
<dbReference type="Pfam" id="PF01411">
    <property type="entry name" value="tRNA-synt_2c"/>
    <property type="match status" value="1"/>
</dbReference>
<evidence type="ECO:0000256" key="9">
    <source>
        <dbReference type="ARBA" id="ARBA00022917"/>
    </source>
</evidence>
<dbReference type="FunFam" id="3.30.980.10:FF:000004">
    <property type="entry name" value="Alanine--tRNA ligase, cytoplasmic"/>
    <property type="match status" value="1"/>
</dbReference>
<keyword evidence="8 11" id="KW-0694">RNA-binding</keyword>
<keyword evidence="10 11" id="KW-0030">Aminoacyl-tRNA synthetase</keyword>
<dbReference type="SMART" id="SM00863">
    <property type="entry name" value="tRNA_SAD"/>
    <property type="match status" value="1"/>
</dbReference>
<dbReference type="InterPro" id="IPR009000">
    <property type="entry name" value="Transl_B-barrel_sf"/>
</dbReference>
<dbReference type="GO" id="GO:0004813">
    <property type="term" value="F:alanine-tRNA ligase activity"/>
    <property type="evidence" value="ECO:0007669"/>
    <property type="project" value="UniProtKB-UniRule"/>
</dbReference>
<dbReference type="NCBIfam" id="TIGR00344">
    <property type="entry name" value="alaS"/>
    <property type="match status" value="1"/>
</dbReference>
<dbReference type="HOGENOM" id="CLU_004485_5_0_0"/>
<dbReference type="InterPro" id="IPR050058">
    <property type="entry name" value="Ala-tRNA_ligase"/>
</dbReference>
<comment type="catalytic activity">
    <reaction evidence="11">
        <text>tRNA(Ala) + L-alanine + ATP = L-alanyl-tRNA(Ala) + AMP + diphosphate</text>
        <dbReference type="Rhea" id="RHEA:12540"/>
        <dbReference type="Rhea" id="RHEA-COMP:9657"/>
        <dbReference type="Rhea" id="RHEA-COMP:9923"/>
        <dbReference type="ChEBI" id="CHEBI:30616"/>
        <dbReference type="ChEBI" id="CHEBI:33019"/>
        <dbReference type="ChEBI" id="CHEBI:57972"/>
        <dbReference type="ChEBI" id="CHEBI:78442"/>
        <dbReference type="ChEBI" id="CHEBI:78497"/>
        <dbReference type="ChEBI" id="CHEBI:456215"/>
        <dbReference type="EC" id="6.1.1.7"/>
    </reaction>
</comment>
<evidence type="ECO:0000256" key="6">
    <source>
        <dbReference type="ARBA" id="ARBA00022833"/>
    </source>
</evidence>
<dbReference type="InterPro" id="IPR045864">
    <property type="entry name" value="aa-tRNA-synth_II/BPL/LPL"/>
</dbReference>
<dbReference type="HAMAP" id="MF_00036_B">
    <property type="entry name" value="Ala_tRNA_synth_B"/>
    <property type="match status" value="1"/>
</dbReference>
<dbReference type="GO" id="GO:0008270">
    <property type="term" value="F:zinc ion binding"/>
    <property type="evidence" value="ECO:0007669"/>
    <property type="project" value="UniProtKB-UniRule"/>
</dbReference>
<keyword evidence="7 11" id="KW-0067">ATP-binding</keyword>
<dbReference type="InterPro" id="IPR002318">
    <property type="entry name" value="Ala-tRNA-lgiase_IIc"/>
</dbReference>
<organism evidence="14 15">
    <name type="scientific">Phycisphaera mikurensis (strain NBRC 102666 / KCTC 22515 / FYK2301M01)</name>
    <dbReference type="NCBI Taxonomy" id="1142394"/>
    <lineage>
        <taxon>Bacteria</taxon>
        <taxon>Pseudomonadati</taxon>
        <taxon>Planctomycetota</taxon>
        <taxon>Phycisphaerae</taxon>
        <taxon>Phycisphaerales</taxon>
        <taxon>Phycisphaeraceae</taxon>
        <taxon>Phycisphaera</taxon>
    </lineage>
</organism>
<dbReference type="Proteomes" id="UP000007881">
    <property type="component" value="Chromosome"/>
</dbReference>
<protein>
    <recommendedName>
        <fullName evidence="11">Alanine--tRNA ligase</fullName>
        <ecNumber evidence="11">6.1.1.7</ecNumber>
    </recommendedName>
    <alternativeName>
        <fullName evidence="11">Alanyl-tRNA synthetase</fullName>
        <shortName evidence="11">AlaRS</shortName>
    </alternativeName>
</protein>
<comment type="cofactor">
    <cofactor evidence="11">
        <name>Zn(2+)</name>
        <dbReference type="ChEBI" id="CHEBI:29105"/>
    </cofactor>
    <text evidence="11">Binds 1 zinc ion per subunit.</text>
</comment>
<reference evidence="14 15" key="1">
    <citation type="submission" date="2012-02" db="EMBL/GenBank/DDBJ databases">
        <title>Complete genome sequence of Phycisphaera mikurensis NBRC 102666.</title>
        <authorList>
            <person name="Ankai A."/>
            <person name="Hosoyama A."/>
            <person name="Terui Y."/>
            <person name="Sekine M."/>
            <person name="Fukai R."/>
            <person name="Kato Y."/>
            <person name="Nakamura S."/>
            <person name="Yamada-Narita S."/>
            <person name="Kawakoshi A."/>
            <person name="Fukunaga Y."/>
            <person name="Yamazaki S."/>
            <person name="Fujita N."/>
        </authorList>
    </citation>
    <scope>NUCLEOTIDE SEQUENCE [LARGE SCALE GENOMIC DNA]</scope>
    <source>
        <strain evidence="15">NBRC 102666 / KCTC 22515 / FYK2301M01</strain>
    </source>
</reference>
<dbReference type="InterPro" id="IPR023033">
    <property type="entry name" value="Ala_tRNA_ligase_euk/bac"/>
</dbReference>
<keyword evidence="9 11" id="KW-0648">Protein biosynthesis</keyword>
<sequence length="949" mass="102043">MPEPSAKDVRQQFLDFFAQKHGHKVVPSAPVVPHGDPTLLFANAGMNPFKPYFLGEEVATDKRVCDTQKCIRAGGKHNDLEDVGRDTYHHTFFEMLGNWSFGDYFKKEAIRWAWELLVDVWGLEPERLHATYFEGDEAEGLEPDLEARDLWLQLLPAERVHPGNKKDNFWEMGDTGPCGPCSELHYDGTADLSGAAKVNADDPDVIEIWNLVFIQFNRSTTGKLEPLPAKHVDTGMGFERIVRVLQGHSSNYDTDVFTPLFEAIREATGAGPYTGELEKPEDVAYRVIADHIRTLVFALADGAHCDKDGRGYVLRRILRRAVRYGRQTLGQEQPFFFELVPAVVANFGDAFPELRERADAVAAEIREEEESFSKTLGRGIQLFELSARRVEEAAGRGGGKTIAATDAFQLHDTYGFPLDLTELMAAERGMTVDAEGFDRLMGEARVRSRGGGDGGEAAAMASLREEVQRGFDAGWYAGTNFTGFETAEAPFQQNQIHVFRRQDDHWLSLTAGESATAGDAVAIVLKMSPFYAEMGGQVGDTGSIQLRTGGRVAVRDTQKVGAVHVHLGEVVSGEVATDPDVILAVAVDLERRRAIEANHTATHLLNRSLRDRVSDDVQQRGSLVEAERLRFDFNHGAALGDDELAAIEGDLAAAIAARRGVFSGNAPEAQARGIRGLRAVFGEKYPPVVRVVSVGEPVDKLLADPDNAAWEELSVELCGGTHAGNTADLGAFALVGQEAVGKGVRRVTAVTGEPAVAAREEAARLMKKLDAAAGLDPEAVAAQLDGLTKRVEAATLPLAERAATRAKLATLGEAVRKHRKEAGAQATDAVLDAARAAAEGVADGAVLVTGIDGADGKSLRVAMDVVNKLRPQSPAMLAATEDGKVSLIASVPKDKVQAGWKAGEWVNAAAAEVGGRGGGKPDRAQAGGKDPAKLPAALDAARAWTADRG</sequence>
<dbReference type="AlphaFoldDB" id="I0IDL8"/>
<dbReference type="InterPro" id="IPR018163">
    <property type="entry name" value="Thr/Ala-tRNA-synth_IIc_edit"/>
</dbReference>
<keyword evidence="3 11" id="KW-0436">Ligase</keyword>
<feature type="binding site" evidence="11">
    <location>
        <position position="599"/>
    </location>
    <ligand>
        <name>Zn(2+)</name>
        <dbReference type="ChEBI" id="CHEBI:29105"/>
    </ligand>
</feature>
<dbReference type="CDD" id="cd00673">
    <property type="entry name" value="AlaRS_core"/>
    <property type="match status" value="1"/>
</dbReference>
<keyword evidence="2 11" id="KW-0820">tRNA-binding</keyword>
<dbReference type="Gene3D" id="3.30.930.10">
    <property type="entry name" value="Bira Bifunctional Protein, Domain 2"/>
    <property type="match status" value="1"/>
</dbReference>
<name>I0IDL8_PHYMF</name>
<feature type="binding site" evidence="11">
    <location>
        <position position="722"/>
    </location>
    <ligand>
        <name>Zn(2+)</name>
        <dbReference type="ChEBI" id="CHEBI:29105"/>
    </ligand>
</feature>
<evidence type="ECO:0000256" key="5">
    <source>
        <dbReference type="ARBA" id="ARBA00022741"/>
    </source>
</evidence>
<dbReference type="GO" id="GO:0006419">
    <property type="term" value="P:alanyl-tRNA aminoacylation"/>
    <property type="evidence" value="ECO:0007669"/>
    <property type="project" value="UniProtKB-UniRule"/>
</dbReference>
<dbReference type="PROSITE" id="PS50860">
    <property type="entry name" value="AA_TRNA_LIGASE_II_ALA"/>
    <property type="match status" value="1"/>
</dbReference>
<dbReference type="OrthoDB" id="9803884at2"/>
<proteinExistence type="inferred from homology"/>
<dbReference type="RefSeq" id="WP_014436575.1">
    <property type="nucleotide sequence ID" value="NC_017080.1"/>
</dbReference>
<keyword evidence="4 11" id="KW-0479">Metal-binding</keyword>
<dbReference type="FunFam" id="3.30.930.10:FF:000011">
    <property type="entry name" value="Alanine--tRNA ligase, cytoplasmic"/>
    <property type="match status" value="1"/>
</dbReference>
<dbReference type="FunFam" id="3.10.310.40:FF:000001">
    <property type="entry name" value="Alanine--tRNA ligase"/>
    <property type="match status" value="1"/>
</dbReference>
<keyword evidence="6 11" id="KW-0862">Zinc</keyword>
<gene>
    <name evidence="11 14" type="primary">alaS</name>
    <name evidence="14" type="ordered locus">PSMK_11970</name>
</gene>
<dbReference type="PANTHER" id="PTHR11777:SF9">
    <property type="entry name" value="ALANINE--TRNA LIGASE, CYTOPLASMIC"/>
    <property type="match status" value="1"/>
</dbReference>
<dbReference type="eggNOG" id="COG0013">
    <property type="taxonomic scope" value="Bacteria"/>
</dbReference>
<comment type="domain">
    <text evidence="11">Consists of three domains; the N-terminal catalytic domain, the editing domain and the C-terminal C-Ala domain. The editing domain removes incorrectly charged amino acids, while the C-Ala domain, along with tRNA(Ala), serves as a bridge to cooperatively bring together the editing and aminoacylation centers thus stimulating deacylation of misacylated tRNAs.</text>
</comment>
<feature type="region of interest" description="Disordered" evidence="12">
    <location>
        <begin position="912"/>
        <end position="936"/>
    </location>
</feature>
<evidence type="ECO:0000256" key="8">
    <source>
        <dbReference type="ARBA" id="ARBA00022884"/>
    </source>
</evidence>